<evidence type="ECO:0000313" key="1">
    <source>
        <dbReference type="EMBL" id="KPY83671.1"/>
    </source>
</evidence>
<name>A0A0Q0B5Z1_PSESX</name>
<evidence type="ECO:0000313" key="2">
    <source>
        <dbReference type="Proteomes" id="UP000050384"/>
    </source>
</evidence>
<sequence length="43" mass="4965">MDLSANCREPVAKPAAPVHQIQPRWPFQGRFAAHRSRRNLLKL</sequence>
<gene>
    <name evidence="1" type="ORF">ALO94_03968</name>
</gene>
<protein>
    <submittedName>
        <fullName evidence="1">Uncharacterized protein</fullName>
    </submittedName>
</protein>
<organism evidence="1 2">
    <name type="scientific">Pseudomonas syringae pv. spinaceae</name>
    <dbReference type="NCBI Taxonomy" id="264459"/>
    <lineage>
        <taxon>Bacteria</taxon>
        <taxon>Pseudomonadati</taxon>
        <taxon>Pseudomonadota</taxon>
        <taxon>Gammaproteobacteria</taxon>
        <taxon>Pseudomonadales</taxon>
        <taxon>Pseudomonadaceae</taxon>
        <taxon>Pseudomonas</taxon>
        <taxon>Pseudomonas syringae</taxon>
    </lineage>
</organism>
<reference evidence="1 2" key="1">
    <citation type="submission" date="2015-09" db="EMBL/GenBank/DDBJ databases">
        <title>Genome announcement of multiple Pseudomonas syringae strains.</title>
        <authorList>
            <person name="Thakur S."/>
            <person name="Wang P.W."/>
            <person name="Gong Y."/>
            <person name="Weir B.S."/>
            <person name="Guttman D.S."/>
        </authorList>
    </citation>
    <scope>NUCLEOTIDE SEQUENCE [LARGE SCALE GENOMIC DNA]</scope>
    <source>
        <strain evidence="1 2">ICMP16929</strain>
    </source>
</reference>
<dbReference type="Proteomes" id="UP000050384">
    <property type="component" value="Unassembled WGS sequence"/>
</dbReference>
<proteinExistence type="predicted"/>
<comment type="caution">
    <text evidence="1">The sequence shown here is derived from an EMBL/GenBank/DDBJ whole genome shotgun (WGS) entry which is preliminary data.</text>
</comment>
<accession>A0A0Q0B5Z1</accession>
<dbReference type="PATRIC" id="fig|264459.3.peg.6226"/>
<dbReference type="EMBL" id="LJRI01000931">
    <property type="protein sequence ID" value="KPY83671.1"/>
    <property type="molecule type" value="Genomic_DNA"/>
</dbReference>
<dbReference type="AlphaFoldDB" id="A0A0Q0B5Z1"/>